<evidence type="ECO:0000256" key="1">
    <source>
        <dbReference type="SAM" id="Coils"/>
    </source>
</evidence>
<reference evidence="3" key="2">
    <citation type="submission" date="2023-06" db="EMBL/GenBank/DDBJ databases">
        <authorList>
            <consortium name="Lawrence Berkeley National Laboratory"/>
            <person name="Haridas S."/>
            <person name="Hensen N."/>
            <person name="Bonometti L."/>
            <person name="Westerberg I."/>
            <person name="Brannstrom I.O."/>
            <person name="Guillou S."/>
            <person name="Cros-Aarteil S."/>
            <person name="Calhoun S."/>
            <person name="Kuo A."/>
            <person name="Mondo S."/>
            <person name="Pangilinan J."/>
            <person name="Riley R."/>
            <person name="Labutti K."/>
            <person name="Andreopoulos B."/>
            <person name="Lipzen A."/>
            <person name="Chen C."/>
            <person name="Yanf M."/>
            <person name="Daum C."/>
            <person name="Ng V."/>
            <person name="Clum A."/>
            <person name="Steindorff A."/>
            <person name="Ohm R."/>
            <person name="Martin F."/>
            <person name="Silar P."/>
            <person name="Natvig D."/>
            <person name="Lalanne C."/>
            <person name="Gautier V."/>
            <person name="Ament-Velasquez S.L."/>
            <person name="Kruys A."/>
            <person name="Hutchinson M.I."/>
            <person name="Powell A.J."/>
            <person name="Barry K."/>
            <person name="Miller A.N."/>
            <person name="Grigoriev I.V."/>
            <person name="Debuchy R."/>
            <person name="Gladieux P."/>
            <person name="Thoren M.H."/>
            <person name="Johannesson H."/>
        </authorList>
    </citation>
    <scope>NUCLEOTIDE SEQUENCE</scope>
    <source>
        <strain evidence="3">CBS 955.72</strain>
    </source>
</reference>
<reference evidence="3" key="1">
    <citation type="journal article" date="2023" name="Mol. Phylogenet. Evol.">
        <title>Genome-scale phylogeny and comparative genomics of the fungal order Sordariales.</title>
        <authorList>
            <person name="Hensen N."/>
            <person name="Bonometti L."/>
            <person name="Westerberg I."/>
            <person name="Brannstrom I.O."/>
            <person name="Guillou S."/>
            <person name="Cros-Aarteil S."/>
            <person name="Calhoun S."/>
            <person name="Haridas S."/>
            <person name="Kuo A."/>
            <person name="Mondo S."/>
            <person name="Pangilinan J."/>
            <person name="Riley R."/>
            <person name="LaButti K."/>
            <person name="Andreopoulos B."/>
            <person name="Lipzen A."/>
            <person name="Chen C."/>
            <person name="Yan M."/>
            <person name="Daum C."/>
            <person name="Ng V."/>
            <person name="Clum A."/>
            <person name="Steindorff A."/>
            <person name="Ohm R.A."/>
            <person name="Martin F."/>
            <person name="Silar P."/>
            <person name="Natvig D.O."/>
            <person name="Lalanne C."/>
            <person name="Gautier V."/>
            <person name="Ament-Velasquez S.L."/>
            <person name="Kruys A."/>
            <person name="Hutchinson M.I."/>
            <person name="Powell A.J."/>
            <person name="Barry K."/>
            <person name="Miller A.N."/>
            <person name="Grigoriev I.V."/>
            <person name="Debuchy R."/>
            <person name="Gladieux P."/>
            <person name="Hiltunen Thoren M."/>
            <person name="Johannesson H."/>
        </authorList>
    </citation>
    <scope>NUCLEOTIDE SEQUENCE</scope>
    <source>
        <strain evidence="3">CBS 955.72</strain>
    </source>
</reference>
<feature type="region of interest" description="Disordered" evidence="2">
    <location>
        <begin position="187"/>
        <end position="228"/>
    </location>
</feature>
<proteinExistence type="predicted"/>
<keyword evidence="1" id="KW-0175">Coiled coil</keyword>
<feature type="coiled-coil region" evidence="1">
    <location>
        <begin position="296"/>
        <end position="345"/>
    </location>
</feature>
<feature type="region of interest" description="Disordered" evidence="2">
    <location>
        <begin position="16"/>
        <end position="99"/>
    </location>
</feature>
<dbReference type="Proteomes" id="UP001275084">
    <property type="component" value="Unassembled WGS sequence"/>
</dbReference>
<feature type="region of interest" description="Disordered" evidence="2">
    <location>
        <begin position="641"/>
        <end position="694"/>
    </location>
</feature>
<feature type="compositionally biased region" description="Basic and acidic residues" evidence="2">
    <location>
        <begin position="661"/>
        <end position="674"/>
    </location>
</feature>
<dbReference type="AlphaFoldDB" id="A0AAJ0HBJ6"/>
<dbReference type="EMBL" id="JAUIQD010000006">
    <property type="protein sequence ID" value="KAK3346582.1"/>
    <property type="molecule type" value="Genomic_DNA"/>
</dbReference>
<keyword evidence="4" id="KW-1185">Reference proteome</keyword>
<gene>
    <name evidence="3" type="ORF">B0T25DRAFT_281474</name>
</gene>
<name>A0AAJ0HBJ6_9PEZI</name>
<feature type="region of interest" description="Disordered" evidence="2">
    <location>
        <begin position="411"/>
        <end position="431"/>
    </location>
</feature>
<protein>
    <recommendedName>
        <fullName evidence="5">Autophagy-related protein 28</fullName>
    </recommendedName>
</protein>
<feature type="region of interest" description="Disordered" evidence="2">
    <location>
        <begin position="578"/>
        <end position="605"/>
    </location>
</feature>
<feature type="compositionally biased region" description="Polar residues" evidence="2">
    <location>
        <begin position="79"/>
        <end position="88"/>
    </location>
</feature>
<evidence type="ECO:0008006" key="5">
    <source>
        <dbReference type="Google" id="ProtNLM"/>
    </source>
</evidence>
<sequence length="694" mass="75544">MAANSSYLPRLSFGRVENPILPLHNQPNSSIRKKPSEYDMSELSPRPDDVFLSPKSVPSRKQSSSGPRSPALSAGFSDRASNAGSASKSKPRVLFAGPPPPVAASQMLYRDEEENHSTSPIRNLEASTFARNINSVIFDRVVPSRTRDQAQEYEPDTVWRGLQRRERALQKDLQLLLDAQSTGLAANLDPSAAAPSSSRSDASDAGSSTPTGALYTAASTAGGSRRSGHIAFEEPLRATPTGEIIPVRQPRKKPMGLRAARTGLARSIALLADLKAEEDATLAAALSTRKKALAQLRKLAARRDGIAEELRMLEGEEEEPLARELRELREEHGTVAGEISELEERLVGLRNRRRWLDGRIEDVRNRREAGLSGYKGALKEVEGRVEAILARPPVKPLDVEAIAGPPQTQVYEGEDGEQSQQVVDQSPGGTEFLRMRPERRTMEMAKEWWESEVSILERRKGEVDKERLALEEGVEVWRGAVKVISDFEAGLRREMKSGGATDGSTNGKGKGNILTPEQAMFAQLSKMGAVMSELEELLHIAEEKGWNLLICAIGAELAAFREAEAMLREALRAAGLDIGGGDDHHEDEDDGDDKTTPQVGRSVGNIRSSLIMRSSGLHLSNGGIGGASPTNNRDLLELREEEGGAHESDNEVPADLLVAAPEDHGSPVLSRDDSLSENEVPPEFLAQHRDDNAQ</sequence>
<evidence type="ECO:0000313" key="4">
    <source>
        <dbReference type="Proteomes" id="UP001275084"/>
    </source>
</evidence>
<feature type="compositionally biased region" description="Polar residues" evidence="2">
    <location>
        <begin position="418"/>
        <end position="428"/>
    </location>
</feature>
<accession>A0AAJ0HBJ6</accession>
<evidence type="ECO:0000256" key="2">
    <source>
        <dbReference type="SAM" id="MobiDB-lite"/>
    </source>
</evidence>
<evidence type="ECO:0000313" key="3">
    <source>
        <dbReference type="EMBL" id="KAK3346582.1"/>
    </source>
</evidence>
<comment type="caution">
    <text evidence="3">The sequence shown here is derived from an EMBL/GenBank/DDBJ whole genome shotgun (WGS) entry which is preliminary data.</text>
</comment>
<organism evidence="3 4">
    <name type="scientific">Lasiosphaeria hispida</name>
    <dbReference type="NCBI Taxonomy" id="260671"/>
    <lineage>
        <taxon>Eukaryota</taxon>
        <taxon>Fungi</taxon>
        <taxon>Dikarya</taxon>
        <taxon>Ascomycota</taxon>
        <taxon>Pezizomycotina</taxon>
        <taxon>Sordariomycetes</taxon>
        <taxon>Sordariomycetidae</taxon>
        <taxon>Sordariales</taxon>
        <taxon>Lasiosphaeriaceae</taxon>
        <taxon>Lasiosphaeria</taxon>
    </lineage>
</organism>
<feature type="compositionally biased region" description="Low complexity" evidence="2">
    <location>
        <begin position="187"/>
        <end position="208"/>
    </location>
</feature>